<comment type="caution">
    <text evidence="1">The sequence shown here is derived from an EMBL/GenBank/DDBJ whole genome shotgun (WGS) entry which is preliminary data.</text>
</comment>
<keyword evidence="2" id="KW-1185">Reference proteome</keyword>
<sequence length="186" mass="20168">MQQWEVCEAGDYISQNPAGKRHESDSLCVGRTLSLQRSHFLNGSESSEWRTLSLAARRRSLTDLQSVWGGGCLDPSPQTVSPGKRSPGNTAALSPLFRGSVLRAESPSGGPTHRVNISQDLRGTGVLPAASAEINSSEPEARSDNTQDNRQVPNHLFLHFPSARGPAVIKWSVSRLRSPAAWLELC</sequence>
<name>A0A9N7TT18_PLEPL</name>
<dbReference type="EMBL" id="CADEAL010000251">
    <property type="protein sequence ID" value="CAB1417193.1"/>
    <property type="molecule type" value="Genomic_DNA"/>
</dbReference>
<accession>A0A9N7TT18</accession>
<protein>
    <submittedName>
        <fullName evidence="1">Uncharacterized protein</fullName>
    </submittedName>
</protein>
<dbReference type="Proteomes" id="UP001153269">
    <property type="component" value="Unassembled WGS sequence"/>
</dbReference>
<gene>
    <name evidence="1" type="ORF">PLEPLA_LOCUS4995</name>
</gene>
<dbReference type="AlphaFoldDB" id="A0A9N7TT18"/>
<evidence type="ECO:0000313" key="1">
    <source>
        <dbReference type="EMBL" id="CAB1417193.1"/>
    </source>
</evidence>
<evidence type="ECO:0000313" key="2">
    <source>
        <dbReference type="Proteomes" id="UP001153269"/>
    </source>
</evidence>
<organism evidence="1 2">
    <name type="scientific">Pleuronectes platessa</name>
    <name type="common">European plaice</name>
    <dbReference type="NCBI Taxonomy" id="8262"/>
    <lineage>
        <taxon>Eukaryota</taxon>
        <taxon>Metazoa</taxon>
        <taxon>Chordata</taxon>
        <taxon>Craniata</taxon>
        <taxon>Vertebrata</taxon>
        <taxon>Euteleostomi</taxon>
        <taxon>Actinopterygii</taxon>
        <taxon>Neopterygii</taxon>
        <taxon>Teleostei</taxon>
        <taxon>Neoteleostei</taxon>
        <taxon>Acanthomorphata</taxon>
        <taxon>Carangaria</taxon>
        <taxon>Pleuronectiformes</taxon>
        <taxon>Pleuronectoidei</taxon>
        <taxon>Pleuronectidae</taxon>
        <taxon>Pleuronectes</taxon>
    </lineage>
</organism>
<proteinExistence type="predicted"/>
<reference evidence="1" key="1">
    <citation type="submission" date="2020-03" db="EMBL/GenBank/DDBJ databases">
        <authorList>
            <person name="Weist P."/>
        </authorList>
    </citation>
    <scope>NUCLEOTIDE SEQUENCE</scope>
</reference>